<dbReference type="InterPro" id="IPR014001">
    <property type="entry name" value="Helicase_ATP-bd"/>
</dbReference>
<dbReference type="SMART" id="SM00490">
    <property type="entry name" value="HELICc"/>
    <property type="match status" value="1"/>
</dbReference>
<evidence type="ECO:0000313" key="13">
    <source>
        <dbReference type="Proteomes" id="UP000070326"/>
    </source>
</evidence>
<keyword evidence="7" id="KW-0347">Helicase</keyword>
<reference evidence="12 13" key="1">
    <citation type="submission" date="2016-02" db="EMBL/GenBank/DDBJ databases">
        <authorList>
            <person name="Wen L."/>
            <person name="He K."/>
            <person name="Yang H."/>
        </authorList>
    </citation>
    <scope>NUCLEOTIDE SEQUENCE [LARGE SCALE GENOMIC DNA]</scope>
    <source>
        <strain evidence="12 13">MJR8628A</strain>
    </source>
</reference>
<dbReference type="PATRIC" id="fig|1261.5.peg.1298"/>
<keyword evidence="5" id="KW-0547">Nucleotide-binding</keyword>
<proteinExistence type="inferred from homology"/>
<dbReference type="Pfam" id="PF00270">
    <property type="entry name" value="DEAD"/>
    <property type="match status" value="1"/>
</dbReference>
<keyword evidence="3" id="KW-0540">Nuclease</keyword>
<comment type="similarity">
    <text evidence="2">In the central section; belongs to the CRISPR-associated helicase Cas3 family.</text>
</comment>
<dbReference type="Gene3D" id="1.10.3210.30">
    <property type="match status" value="1"/>
</dbReference>
<keyword evidence="9" id="KW-0051">Antiviral defense</keyword>
<dbReference type="InterPro" id="IPR006474">
    <property type="entry name" value="Helicase_Cas3_CRISPR-ass_core"/>
</dbReference>
<dbReference type="NCBIfam" id="TIGR01596">
    <property type="entry name" value="cas3_HD"/>
    <property type="match status" value="1"/>
</dbReference>
<organism evidence="12 13">
    <name type="scientific">Peptostreptococcus anaerobius</name>
    <dbReference type="NCBI Taxonomy" id="1261"/>
    <lineage>
        <taxon>Bacteria</taxon>
        <taxon>Bacillati</taxon>
        <taxon>Bacillota</taxon>
        <taxon>Clostridia</taxon>
        <taxon>Peptostreptococcales</taxon>
        <taxon>Peptostreptococcaceae</taxon>
        <taxon>Peptostreptococcus</taxon>
    </lineage>
</organism>
<dbReference type="NCBIfam" id="TIGR01587">
    <property type="entry name" value="cas3_core"/>
    <property type="match status" value="1"/>
</dbReference>
<evidence type="ECO:0000256" key="9">
    <source>
        <dbReference type="ARBA" id="ARBA00023118"/>
    </source>
</evidence>
<dbReference type="Gene3D" id="3.40.50.300">
    <property type="entry name" value="P-loop containing nucleotide triphosphate hydrolases"/>
    <property type="match status" value="2"/>
</dbReference>
<dbReference type="InterPro" id="IPR001650">
    <property type="entry name" value="Helicase_C-like"/>
</dbReference>
<dbReference type="GO" id="GO:0005829">
    <property type="term" value="C:cytosol"/>
    <property type="evidence" value="ECO:0007669"/>
    <property type="project" value="TreeGrafter"/>
</dbReference>
<dbReference type="AlphaFoldDB" id="A0A135YQP4"/>
<evidence type="ECO:0000256" key="3">
    <source>
        <dbReference type="ARBA" id="ARBA00022722"/>
    </source>
</evidence>
<dbReference type="PROSITE" id="PS51643">
    <property type="entry name" value="HD_CAS3"/>
    <property type="match status" value="1"/>
</dbReference>
<dbReference type="SUPFAM" id="SSF52540">
    <property type="entry name" value="P-loop containing nucleoside triphosphate hydrolases"/>
    <property type="match status" value="1"/>
</dbReference>
<dbReference type="GO" id="GO:0051607">
    <property type="term" value="P:defense response to virus"/>
    <property type="evidence" value="ECO:0007669"/>
    <property type="project" value="UniProtKB-KW"/>
</dbReference>
<dbReference type="Pfam" id="PF22590">
    <property type="entry name" value="Cas3-like_C_2"/>
    <property type="match status" value="1"/>
</dbReference>
<evidence type="ECO:0000256" key="5">
    <source>
        <dbReference type="ARBA" id="ARBA00022741"/>
    </source>
</evidence>
<dbReference type="PANTHER" id="PTHR47959:SF16">
    <property type="entry name" value="CRISPR-ASSOCIATED NUCLEASE_HELICASE CAS3-RELATED"/>
    <property type="match status" value="1"/>
</dbReference>
<evidence type="ECO:0000256" key="1">
    <source>
        <dbReference type="ARBA" id="ARBA00006847"/>
    </source>
</evidence>
<accession>A0A135YQP4</accession>
<evidence type="ECO:0000256" key="10">
    <source>
        <dbReference type="ARBA" id="ARBA00038437"/>
    </source>
</evidence>
<dbReference type="SMART" id="SM00487">
    <property type="entry name" value="DEXDc"/>
    <property type="match status" value="1"/>
</dbReference>
<dbReference type="GO" id="GO:0003676">
    <property type="term" value="F:nucleic acid binding"/>
    <property type="evidence" value="ECO:0007669"/>
    <property type="project" value="InterPro"/>
</dbReference>
<dbReference type="InterPro" id="IPR038257">
    <property type="entry name" value="CRISPR-assoc_Cas3_HD_sf"/>
</dbReference>
<comment type="caution">
    <text evidence="12">The sequence shown here is derived from an EMBL/GenBank/DDBJ whole genome shotgun (WGS) entry which is preliminary data.</text>
</comment>
<protein>
    <submittedName>
        <fullName evidence="12">CRISPR-associated helicase Cas3</fullName>
    </submittedName>
</protein>
<dbReference type="CDD" id="cd09641">
    <property type="entry name" value="Cas3''_I"/>
    <property type="match status" value="1"/>
</dbReference>
<keyword evidence="4" id="KW-0479">Metal-binding</keyword>
<comment type="similarity">
    <text evidence="1">In the N-terminal section; belongs to the CRISPR-associated nuclease Cas3-HD family.</text>
</comment>
<comment type="similarity">
    <text evidence="10">Belongs to the DEAD box helicase family.</text>
</comment>
<dbReference type="GO" id="GO:0046872">
    <property type="term" value="F:metal ion binding"/>
    <property type="evidence" value="ECO:0007669"/>
    <property type="project" value="UniProtKB-KW"/>
</dbReference>
<dbReference type="GO" id="GO:0016787">
    <property type="term" value="F:hydrolase activity"/>
    <property type="evidence" value="ECO:0007669"/>
    <property type="project" value="UniProtKB-KW"/>
</dbReference>
<keyword evidence="8" id="KW-0067">ATP-binding</keyword>
<dbReference type="GO" id="GO:0004518">
    <property type="term" value="F:nuclease activity"/>
    <property type="evidence" value="ECO:0007669"/>
    <property type="project" value="UniProtKB-KW"/>
</dbReference>
<name>A0A135YQP4_9FIRM</name>
<dbReference type="GO" id="GO:0003724">
    <property type="term" value="F:RNA helicase activity"/>
    <property type="evidence" value="ECO:0007669"/>
    <property type="project" value="TreeGrafter"/>
</dbReference>
<evidence type="ECO:0000256" key="7">
    <source>
        <dbReference type="ARBA" id="ARBA00022806"/>
    </source>
</evidence>
<dbReference type="InterPro" id="IPR006483">
    <property type="entry name" value="CRISPR-assoc_Cas3_HD"/>
</dbReference>
<evidence type="ECO:0000256" key="8">
    <source>
        <dbReference type="ARBA" id="ARBA00022840"/>
    </source>
</evidence>
<dbReference type="InterPro" id="IPR011545">
    <property type="entry name" value="DEAD/DEAH_box_helicase_dom"/>
</dbReference>
<dbReference type="GO" id="GO:0005524">
    <property type="term" value="F:ATP binding"/>
    <property type="evidence" value="ECO:0007669"/>
    <property type="project" value="UniProtKB-KW"/>
</dbReference>
<dbReference type="EMBL" id="LSQZ01000066">
    <property type="protein sequence ID" value="KXI11661.1"/>
    <property type="molecule type" value="Genomic_DNA"/>
</dbReference>
<dbReference type="InterPro" id="IPR054712">
    <property type="entry name" value="Cas3-like_dom"/>
</dbReference>
<evidence type="ECO:0000313" key="12">
    <source>
        <dbReference type="EMBL" id="KXI11661.1"/>
    </source>
</evidence>
<feature type="domain" description="HD Cas3-type" evidence="11">
    <location>
        <begin position="14"/>
        <end position="223"/>
    </location>
</feature>
<evidence type="ECO:0000256" key="4">
    <source>
        <dbReference type="ARBA" id="ARBA00022723"/>
    </source>
</evidence>
<keyword evidence="6" id="KW-0378">Hydrolase</keyword>
<dbReference type="InterPro" id="IPR006674">
    <property type="entry name" value="HD_domain"/>
</dbReference>
<dbReference type="STRING" id="1261.HMPREF3195_01294"/>
<dbReference type="Proteomes" id="UP000070326">
    <property type="component" value="Unassembled WGS sequence"/>
</dbReference>
<evidence type="ECO:0000259" key="11">
    <source>
        <dbReference type="PROSITE" id="PS51643"/>
    </source>
</evidence>
<dbReference type="InterPro" id="IPR050079">
    <property type="entry name" value="DEAD_box_RNA_helicase"/>
</dbReference>
<dbReference type="PANTHER" id="PTHR47959">
    <property type="entry name" value="ATP-DEPENDENT RNA HELICASE RHLE-RELATED"/>
    <property type="match status" value="1"/>
</dbReference>
<sequence length="800" mass="93257">MVFRRINMNEYLAKSNPKETIEEHTGLMLDNLKKFCDINPEFELDVNLLREAIIYHDMGKINDKFQNKIRGIKNTFNVSEIPHGHLSICFIDFKNVFKDSYYTNDEIEKYINCDGDDTYKILRKKILAAAIYYHHDRENISDRSFEIRDLMKLEIDKLKDIKIEFNREDLKDIKIIKVPSNKYFDFSLSFLSDVGEYYKVKKSRVAQKQYVIIKGLLNKIDYASSAHEIVDIKNDFLEEHMENVLSSFKKNNPNAEWNNLQKYMLKNKDNNVVAIAQTGMGKTEAGLLWIGNNKGFFTLPLKTAINSIYDRVRGEIKDGLTEKVALLHSDMSSRYLSIKDDYESSFTEENIDLEEYITRTKQFSMPLTICTVDQIFDFVYKYNGCEIKMATLAYSKVIIDEIQMYSPEVLAVIILALEWLVDLGGKFCILTATLPPFVLDELSKRNIDIKPQVFIDDKKVRHSIKVIKDSIYSEFILEKFDNNKILVICNTVKQAQKIYRELKQHEELEGKVNIFHNSFIKKDRNIKEEKILKFTEKDNVESGIWIATQVAEASLDVDFDMLVTELSDINGLLQRMGRCYRKREFNGEGYNCFVFDGGDGKTSGVYSRNGKGVIEETIFNLSKESLEGVDGKLTESKKLDLINSIYCSEKIKKTDYYRKYIDRIEYINSLNFNELGKKETKEMLREIKSTDIIPKSVYDENEEKIKAACDVLSKSIKNFDNEYNIKKIKEDKIRAREVIRDLMVSVPLSIFYSIDKGLVEDKKIYFNHTLKIVDIEYSSEYGLCRNFNKKVPSDIFIRMV</sequence>
<gene>
    <name evidence="12" type="ORF">HMPREF3195_01294</name>
</gene>
<evidence type="ECO:0000256" key="6">
    <source>
        <dbReference type="ARBA" id="ARBA00022801"/>
    </source>
</evidence>
<evidence type="ECO:0000256" key="2">
    <source>
        <dbReference type="ARBA" id="ARBA00009046"/>
    </source>
</evidence>
<dbReference type="Pfam" id="PF01966">
    <property type="entry name" value="HD"/>
    <property type="match status" value="1"/>
</dbReference>
<dbReference type="InterPro" id="IPR027417">
    <property type="entry name" value="P-loop_NTPase"/>
</dbReference>